<dbReference type="InterPro" id="IPR049900">
    <property type="entry name" value="PKS_mFAS_DH"/>
</dbReference>
<dbReference type="PANTHER" id="PTHR43775">
    <property type="entry name" value="FATTY ACID SYNTHASE"/>
    <property type="match status" value="1"/>
</dbReference>
<dbReference type="GO" id="GO:0008168">
    <property type="term" value="F:methyltransferase activity"/>
    <property type="evidence" value="ECO:0007669"/>
    <property type="project" value="UniProtKB-KW"/>
</dbReference>
<dbReference type="InterPro" id="IPR013968">
    <property type="entry name" value="PKS_KR"/>
</dbReference>
<dbReference type="Gene3D" id="1.10.1200.10">
    <property type="entry name" value="ACP-like"/>
    <property type="match status" value="1"/>
</dbReference>
<dbReference type="PANTHER" id="PTHR43775:SF50">
    <property type="entry name" value="HIGHLY REDUCING POLYKETIDE SYNTHASE SRDA"/>
    <property type="match status" value="1"/>
</dbReference>
<dbReference type="InterPro" id="IPR020807">
    <property type="entry name" value="PKS_DH"/>
</dbReference>
<dbReference type="SMART" id="SM00829">
    <property type="entry name" value="PKS_ER"/>
    <property type="match status" value="1"/>
</dbReference>
<evidence type="ECO:0000313" key="13">
    <source>
        <dbReference type="Proteomes" id="UP000800094"/>
    </source>
</evidence>
<evidence type="ECO:0000256" key="1">
    <source>
        <dbReference type="ARBA" id="ARBA00022450"/>
    </source>
</evidence>
<dbReference type="PROSITE" id="PS52004">
    <property type="entry name" value="KS3_2"/>
    <property type="match status" value="1"/>
</dbReference>
<keyword evidence="5" id="KW-0560">Oxidoreductase</keyword>
<dbReference type="InterPro" id="IPR032821">
    <property type="entry name" value="PKS_assoc"/>
</dbReference>
<dbReference type="Pfam" id="PF16197">
    <property type="entry name" value="KAsynt_C_assoc"/>
    <property type="match status" value="1"/>
</dbReference>
<dbReference type="Gene3D" id="3.40.366.10">
    <property type="entry name" value="Malonyl-Coenzyme A Acyl Carrier Protein, domain 2"/>
    <property type="match status" value="1"/>
</dbReference>
<dbReference type="InterPro" id="IPR036291">
    <property type="entry name" value="NAD(P)-bd_dom_sf"/>
</dbReference>
<dbReference type="SMART" id="SM00825">
    <property type="entry name" value="PKS_KS"/>
    <property type="match status" value="1"/>
</dbReference>
<dbReference type="InterPro" id="IPR001227">
    <property type="entry name" value="Ac_transferase_dom_sf"/>
</dbReference>
<name>A0A6A6IIH7_9PLEO</name>
<dbReference type="InterPro" id="IPR049552">
    <property type="entry name" value="PKS_DH_N"/>
</dbReference>
<dbReference type="Gene3D" id="3.90.180.10">
    <property type="entry name" value="Medium-chain alcohol dehydrogenases, catalytic domain"/>
    <property type="match status" value="1"/>
</dbReference>
<proteinExistence type="predicted"/>
<dbReference type="RefSeq" id="XP_033685013.1">
    <property type="nucleotide sequence ID" value="XM_033835511.1"/>
</dbReference>
<dbReference type="SMART" id="SM00823">
    <property type="entry name" value="PKS_PP"/>
    <property type="match status" value="1"/>
</dbReference>
<feature type="active site" description="Proton donor; for dehydratase activity" evidence="8">
    <location>
        <position position="1143"/>
    </location>
</feature>
<dbReference type="InterPro" id="IPR057326">
    <property type="entry name" value="KR_dom"/>
</dbReference>
<dbReference type="GO" id="GO:0006633">
    <property type="term" value="P:fatty acid biosynthetic process"/>
    <property type="evidence" value="ECO:0007669"/>
    <property type="project" value="InterPro"/>
</dbReference>
<dbReference type="EMBL" id="ML987194">
    <property type="protein sequence ID" value="KAF2250009.1"/>
    <property type="molecule type" value="Genomic_DNA"/>
</dbReference>
<keyword evidence="6" id="KW-0511">Multifunctional enzyme</keyword>
<evidence type="ECO:0000259" key="11">
    <source>
        <dbReference type="PROSITE" id="PS52019"/>
    </source>
</evidence>
<dbReference type="PROSITE" id="PS50075">
    <property type="entry name" value="CARRIER"/>
    <property type="match status" value="1"/>
</dbReference>
<dbReference type="InterPro" id="IPR014030">
    <property type="entry name" value="Ketoacyl_synth_N"/>
</dbReference>
<dbReference type="Gene3D" id="3.40.47.10">
    <property type="match status" value="1"/>
</dbReference>
<reference evidence="12" key="1">
    <citation type="journal article" date="2020" name="Stud. Mycol.">
        <title>101 Dothideomycetes genomes: a test case for predicting lifestyles and emergence of pathogens.</title>
        <authorList>
            <person name="Haridas S."/>
            <person name="Albert R."/>
            <person name="Binder M."/>
            <person name="Bloem J."/>
            <person name="Labutti K."/>
            <person name="Salamov A."/>
            <person name="Andreopoulos B."/>
            <person name="Baker S."/>
            <person name="Barry K."/>
            <person name="Bills G."/>
            <person name="Bluhm B."/>
            <person name="Cannon C."/>
            <person name="Castanera R."/>
            <person name="Culley D."/>
            <person name="Daum C."/>
            <person name="Ezra D."/>
            <person name="Gonzalez J."/>
            <person name="Henrissat B."/>
            <person name="Kuo A."/>
            <person name="Liang C."/>
            <person name="Lipzen A."/>
            <person name="Lutzoni F."/>
            <person name="Magnuson J."/>
            <person name="Mondo S."/>
            <person name="Nolan M."/>
            <person name="Ohm R."/>
            <person name="Pangilinan J."/>
            <person name="Park H.-J."/>
            <person name="Ramirez L."/>
            <person name="Alfaro M."/>
            <person name="Sun H."/>
            <person name="Tritt A."/>
            <person name="Yoshinaga Y."/>
            <person name="Zwiers L.-H."/>
            <person name="Turgeon B."/>
            <person name="Goodwin S."/>
            <person name="Spatafora J."/>
            <person name="Crous P."/>
            <person name="Grigoriev I."/>
        </authorList>
    </citation>
    <scope>NUCLEOTIDE SEQUENCE</scope>
    <source>
        <strain evidence="12">CBS 122368</strain>
    </source>
</reference>
<dbReference type="Pfam" id="PF14765">
    <property type="entry name" value="PS-DH"/>
    <property type="match status" value="1"/>
</dbReference>
<dbReference type="InterPro" id="IPR018201">
    <property type="entry name" value="Ketoacyl_synth_AS"/>
</dbReference>
<dbReference type="GO" id="GO:0044550">
    <property type="term" value="P:secondary metabolite biosynthetic process"/>
    <property type="evidence" value="ECO:0007669"/>
    <property type="project" value="UniProtKB-ARBA"/>
</dbReference>
<gene>
    <name evidence="12" type="ORF">BU26DRAFT_604278</name>
</gene>
<evidence type="ECO:0000259" key="10">
    <source>
        <dbReference type="PROSITE" id="PS52004"/>
    </source>
</evidence>
<dbReference type="SUPFAM" id="SSF50129">
    <property type="entry name" value="GroES-like"/>
    <property type="match status" value="1"/>
</dbReference>
<feature type="domain" description="PKS/mFAS DH" evidence="11">
    <location>
        <begin position="930"/>
        <end position="1233"/>
    </location>
</feature>
<feature type="region of interest" description="N-terminal hotdog fold" evidence="8">
    <location>
        <begin position="930"/>
        <end position="1067"/>
    </location>
</feature>
<evidence type="ECO:0000313" key="12">
    <source>
        <dbReference type="EMBL" id="KAF2250009.1"/>
    </source>
</evidence>
<dbReference type="InterPro" id="IPR014043">
    <property type="entry name" value="Acyl_transferase_dom"/>
</dbReference>
<dbReference type="InterPro" id="IPR016035">
    <property type="entry name" value="Acyl_Trfase/lysoPLipase"/>
</dbReference>
<dbReference type="GO" id="GO:0004315">
    <property type="term" value="F:3-oxoacyl-[acyl-carrier-protein] synthase activity"/>
    <property type="evidence" value="ECO:0007669"/>
    <property type="project" value="InterPro"/>
</dbReference>
<dbReference type="CDD" id="cd05195">
    <property type="entry name" value="enoyl_red"/>
    <property type="match status" value="1"/>
</dbReference>
<dbReference type="InterPro" id="IPR011032">
    <property type="entry name" value="GroES-like_sf"/>
</dbReference>
<dbReference type="Gene3D" id="3.10.129.110">
    <property type="entry name" value="Polyketide synthase dehydratase"/>
    <property type="match status" value="1"/>
</dbReference>
<keyword evidence="3" id="KW-0808">Transferase</keyword>
<dbReference type="InterPro" id="IPR049551">
    <property type="entry name" value="PKS_DH_C"/>
</dbReference>
<feature type="active site" description="Proton acceptor; for dehydratase activity" evidence="8">
    <location>
        <position position="962"/>
    </location>
</feature>
<evidence type="ECO:0000256" key="5">
    <source>
        <dbReference type="ARBA" id="ARBA00023002"/>
    </source>
</evidence>
<dbReference type="SUPFAM" id="SSF55048">
    <property type="entry name" value="Probable ACP-binding domain of malonyl-CoA ACP transacylase"/>
    <property type="match status" value="1"/>
</dbReference>
<dbReference type="Pfam" id="PF00698">
    <property type="entry name" value="Acyl_transf_1"/>
    <property type="match status" value="1"/>
</dbReference>
<dbReference type="PROSITE" id="PS00606">
    <property type="entry name" value="KS3_1"/>
    <property type="match status" value="1"/>
</dbReference>
<dbReference type="Gene3D" id="3.40.50.720">
    <property type="entry name" value="NAD(P)-binding Rossmann-like Domain"/>
    <property type="match status" value="3"/>
</dbReference>
<dbReference type="InterPro" id="IPR016039">
    <property type="entry name" value="Thiolase-like"/>
</dbReference>
<dbReference type="GO" id="GO:0032259">
    <property type="term" value="P:methylation"/>
    <property type="evidence" value="ECO:0007669"/>
    <property type="project" value="UniProtKB-KW"/>
</dbReference>
<dbReference type="SMART" id="SM00822">
    <property type="entry name" value="PKS_KR"/>
    <property type="match status" value="1"/>
</dbReference>
<dbReference type="SUPFAM" id="SSF53901">
    <property type="entry name" value="Thiolase-like"/>
    <property type="match status" value="1"/>
</dbReference>
<dbReference type="InterPro" id="IPR014031">
    <property type="entry name" value="Ketoacyl_synth_C"/>
</dbReference>
<dbReference type="InterPro" id="IPR050091">
    <property type="entry name" value="PKS_NRPS_Biosynth_Enz"/>
</dbReference>
<dbReference type="OrthoDB" id="329835at2759"/>
<keyword evidence="2" id="KW-0597">Phosphoprotein</keyword>
<feature type="domain" description="Ketosynthase family 3 (KS3)" evidence="10">
    <location>
        <begin position="1"/>
        <end position="430"/>
    </location>
</feature>
<keyword evidence="13" id="KW-1185">Reference proteome</keyword>
<dbReference type="SUPFAM" id="SSF47336">
    <property type="entry name" value="ACP-like"/>
    <property type="match status" value="1"/>
</dbReference>
<keyword evidence="4" id="KW-0521">NADP</keyword>
<evidence type="ECO:0000256" key="6">
    <source>
        <dbReference type="ARBA" id="ARBA00023268"/>
    </source>
</evidence>
<dbReference type="SMART" id="SM00826">
    <property type="entry name" value="PKS_DH"/>
    <property type="match status" value="1"/>
</dbReference>
<evidence type="ECO:0000256" key="7">
    <source>
        <dbReference type="ARBA" id="ARBA00023315"/>
    </source>
</evidence>
<dbReference type="PROSITE" id="PS52019">
    <property type="entry name" value="PKS_MFAS_DH"/>
    <property type="match status" value="1"/>
</dbReference>
<protein>
    <submittedName>
        <fullName evidence="12">Uncharacterized protein</fullName>
    </submittedName>
</protein>
<dbReference type="CDD" id="cd00833">
    <property type="entry name" value="PKS"/>
    <property type="match status" value="1"/>
</dbReference>
<dbReference type="Pfam" id="PF08659">
    <property type="entry name" value="KR"/>
    <property type="match status" value="1"/>
</dbReference>
<dbReference type="SUPFAM" id="SSF52151">
    <property type="entry name" value="FabD/lysophospholipase-like"/>
    <property type="match status" value="1"/>
</dbReference>
<dbReference type="Pfam" id="PF23297">
    <property type="entry name" value="ACP_SdgA_C"/>
    <property type="match status" value="1"/>
</dbReference>
<dbReference type="SMART" id="SM00827">
    <property type="entry name" value="PKS_AT"/>
    <property type="match status" value="1"/>
</dbReference>
<evidence type="ECO:0000256" key="4">
    <source>
        <dbReference type="ARBA" id="ARBA00022857"/>
    </source>
</evidence>
<dbReference type="Gene3D" id="3.30.70.3290">
    <property type="match status" value="1"/>
</dbReference>
<dbReference type="InterPro" id="IPR016036">
    <property type="entry name" value="Malonyl_transacylase_ACP-bd"/>
</dbReference>
<dbReference type="Pfam" id="PF02801">
    <property type="entry name" value="Ketoacyl-synt_C"/>
    <property type="match status" value="1"/>
</dbReference>
<keyword evidence="7" id="KW-0012">Acyltransferase</keyword>
<dbReference type="FunFam" id="3.40.366.10:FF:000002">
    <property type="entry name" value="Probable polyketide synthase 2"/>
    <property type="match status" value="1"/>
</dbReference>
<feature type="region of interest" description="C-terminal hotdog fold" evidence="8">
    <location>
        <begin position="1081"/>
        <end position="1233"/>
    </location>
</feature>
<dbReference type="InterPro" id="IPR036736">
    <property type="entry name" value="ACP-like_sf"/>
</dbReference>
<dbReference type="Proteomes" id="UP000800094">
    <property type="component" value="Unassembled WGS sequence"/>
</dbReference>
<dbReference type="InterPro" id="IPR020843">
    <property type="entry name" value="ER"/>
</dbReference>
<evidence type="ECO:0000256" key="8">
    <source>
        <dbReference type="PROSITE-ProRule" id="PRU01363"/>
    </source>
</evidence>
<dbReference type="Pfam" id="PF00107">
    <property type="entry name" value="ADH_zinc_N"/>
    <property type="match status" value="1"/>
</dbReference>
<dbReference type="GeneID" id="54588841"/>
<keyword evidence="1" id="KW-0596">Phosphopantetheine</keyword>
<dbReference type="GO" id="GO:0031177">
    <property type="term" value="F:phosphopantetheine binding"/>
    <property type="evidence" value="ECO:0007669"/>
    <property type="project" value="InterPro"/>
</dbReference>
<dbReference type="GO" id="GO:0004312">
    <property type="term" value="F:fatty acid synthase activity"/>
    <property type="evidence" value="ECO:0007669"/>
    <property type="project" value="TreeGrafter"/>
</dbReference>
<evidence type="ECO:0000259" key="9">
    <source>
        <dbReference type="PROSITE" id="PS50075"/>
    </source>
</evidence>
<dbReference type="SUPFAM" id="SSF51735">
    <property type="entry name" value="NAD(P)-binding Rossmann-fold domains"/>
    <property type="match status" value="2"/>
</dbReference>
<dbReference type="GO" id="GO:0016491">
    <property type="term" value="F:oxidoreductase activity"/>
    <property type="evidence" value="ECO:0007669"/>
    <property type="project" value="UniProtKB-KW"/>
</dbReference>
<sequence>MDPIAIVGMGCRLPGGVKSPGDLWELIMKREIANTSRVPPSRFDIDAYHHLDNDRPGSFSTPGGYFLDDHPEDFDPTFFKISPIEAMWMDPQQRKLLEVVYEALEDSGSTLEQVSSQVTGCFVASFTSDFQQMTLKEHDFRHSYGTTGIDPGLLGNRVSHIFDLRGPSVLVNTACSSSMYALDSACLAITRGECEGAVVGGANWILTVDQHMNTAKLGVLSPTSTCHSFDESADGYGRAEAVGALYIKRLSAALRDGNPIRAVIRSTATNANGRHSDNGITYPSMQGQASVITTAHKLGNLDPLSTAYVECHGTGTPTGDPIEVRAISMALRNRSERQEPILIGSIKPNIGHSEAASSICTVMKAVLALEKGIIPPTAGVKRLNTTIPWETLNVRVVTEPTPFPPFLPVQRIGVSAFGYGGTNGHAIIESAASFLSEYCGYRRLRELGCASQNGFHNGVADHSHLLLFSAHNKTTLMKNVEALREACHNERLLDLAHTLAARRSEHDCRTFAVCRESSCDLGFDMASENISISTCAARVAFAFTGQGAQWAGMGSHLLQMYPSFLAIIKSLDGVLARLVEPPGWSIESALTQSEYASRIHEPAFAQPLCTAIQVGLVELLRSWNISAVTTIGHSSGEIAAAYAAGLISAQDAITIAYLRGRVVSSPGKQGAMLAVGLGSEQVKEYLAAQEGRLVIACHNSPDSVTISGEAEAIHELKSTLDANSIFARSVRTGGQAYHSHHMTDIACKYLELLRLESKTSEPFAHIREHIPMFSTVTGSSIESKSMNATYWCKNMTNPVLFNQAMQSMLSSDLGIDTVVEIGPHSTFSGPLRQICAKSNRSSVIYLPSLKRNENDHAQLLRLAGQLWARKAPVDTDAVTCVEQGNVDGSVVRKSGKLLVDLPPYQWTYTKRLWAESRYSREHRQSPYPRHDILGRKVLGTSTIEPVWRNVLRHKDLPWLKHHSLGGEAVFPAAGYFAMAIEAVTQANSFLQKPHLIKGYTLKDVTIPSAIVVPDDDNGVETLFSLRPCSQYRASSPGLWHLFTVSSLSHGEWKEHATGKVSLNIRSRGRKPKPLPSLPVRSTYTSWNNKLRTLGFDFGPTFRNSTTIHTNNKLHVATADTLIKQECGLMVNESRYVMHPANIDSCLQTSLVAIHKGNMDDVLCANVLTHFTEVSIWAPHPAQLNNGNASATSWMSHRGNRSFVCHTELVGPDGELLADFSGYRCVPYEAGRLPDAEVSRKDLYSKLHWELDLYHLADSFSASGMGEMTLDRLFGIFLHKNASLRALFFGAEMLGHLPKRHFEASITVAVGTEEEVDRLRAEYATDKGVSVVRVGAPWSLMKESHGLDAFDLVVLPKAADLVELSSVIQPILKPQGHLVALEDPSRVLERPVELRHAFSLRVQDYYATVWRHSEGGVEDGHLEPSTHHHDLVPNTRSALLVYRKGPHSFQVELASILADAGFAVRTSSLADAIPRQQEPIIVLAELESPVFATLTSEELHAVQRLTEGISSIAWVTPGGLLKALRPEYAMAGGWGRVVRNENQLLDLVLVDVDDAPSSKERLAKVLLGVVNEWAARGESCSENEYCISDGAVYVGRLVPDDGINERFATRHQEPERVAVKDAPALKGESRSAKLTFRRDDRIEAPLHAEEVEIKVRSLGLNKEDADIAANSDYFSPFFNHEIAGTVTRVGSSVPPSIAVGDSVFGLSFDTLATVQKTRYDLVQRMAKPEAWEVMSTLPTASTTALYALEDLARVASGDNVVILDDCGAVGLVAVQICAAKGATAIVVTESERTEDLLRSSNLTLAGIVRPTQGDLATTLERLTNDAGIDVVLCSAIMDSWRLEECIRVMAAFGRIIFCGTPSQAFPALAARNASFLSFSIPDLYRYKPCIVKRLLQRSAELYRKGTINPVWPVIPKRPTESTEAIRSISPEMGHGRVALSLSPDSLIEYQEQRKGLRFSDQATYLLVGCLGGLGRSMSSWMIERGAKHLAFLSRSGADSPLAAELVTSLRRSGAHIQVLRADVTSKVEVEAAFATIDPRFPIRGVVNAAVVLRDTFFHNMQATSWHQVLAPKVKGSLVLHETLSRVGGLDFFVMTSSIAATLGAGGQSNYAAANSFLDALAHHRRALGLPGVSLILPAVLDVGYVSENPEIEASIRRRGMSCISEEDMLRAFEVAMTPLNELPCEIDHIIAGLQPMQLAASVKAAKADLTWMMNPRLRTLLAAMSEYSSPKDTATDTSMLVLIESASDDADTVKRMEKYIVERLSRLLMINVEDIEGSTSSLANFGLDSMIGAEFRNWIFREFKIDMPFQQLLASNLTIQKLAVDLFDQISERRQPSLR</sequence>
<dbReference type="Pfam" id="PF00109">
    <property type="entry name" value="ketoacyl-synt"/>
    <property type="match status" value="1"/>
</dbReference>
<dbReference type="InterPro" id="IPR020841">
    <property type="entry name" value="PKS_Beta-ketoAc_synthase_dom"/>
</dbReference>
<dbReference type="InterPro" id="IPR020806">
    <property type="entry name" value="PKS_PP-bd"/>
</dbReference>
<dbReference type="InterPro" id="IPR013149">
    <property type="entry name" value="ADH-like_C"/>
</dbReference>
<accession>A0A6A6IIH7</accession>
<feature type="domain" description="Carrier" evidence="9">
    <location>
        <begin position="2250"/>
        <end position="2329"/>
    </location>
</feature>
<dbReference type="Pfam" id="PF21089">
    <property type="entry name" value="PKS_DH_N"/>
    <property type="match status" value="1"/>
</dbReference>
<evidence type="ECO:0000256" key="2">
    <source>
        <dbReference type="ARBA" id="ARBA00022553"/>
    </source>
</evidence>
<organism evidence="12 13">
    <name type="scientific">Trematosphaeria pertusa</name>
    <dbReference type="NCBI Taxonomy" id="390896"/>
    <lineage>
        <taxon>Eukaryota</taxon>
        <taxon>Fungi</taxon>
        <taxon>Dikarya</taxon>
        <taxon>Ascomycota</taxon>
        <taxon>Pezizomycotina</taxon>
        <taxon>Dothideomycetes</taxon>
        <taxon>Pleosporomycetidae</taxon>
        <taxon>Pleosporales</taxon>
        <taxon>Massarineae</taxon>
        <taxon>Trematosphaeriaceae</taxon>
        <taxon>Trematosphaeria</taxon>
    </lineage>
</organism>
<evidence type="ECO:0000256" key="3">
    <source>
        <dbReference type="ARBA" id="ARBA00022679"/>
    </source>
</evidence>
<dbReference type="InterPro" id="IPR042104">
    <property type="entry name" value="PKS_dehydratase_sf"/>
</dbReference>
<dbReference type="InterPro" id="IPR009081">
    <property type="entry name" value="PP-bd_ACP"/>
</dbReference>